<accession>A0AAN9LQC3</accession>
<proteinExistence type="predicted"/>
<feature type="compositionally biased region" description="Low complexity" evidence="1">
    <location>
        <begin position="268"/>
        <end position="350"/>
    </location>
</feature>
<feature type="compositionally biased region" description="Low complexity" evidence="1">
    <location>
        <begin position="377"/>
        <end position="396"/>
    </location>
</feature>
<name>A0AAN9LQC3_CANGL</name>
<feature type="region of interest" description="Disordered" evidence="1">
    <location>
        <begin position="521"/>
        <end position="551"/>
    </location>
</feature>
<gene>
    <name evidence="2" type="ORF">VNO77_20552</name>
</gene>
<keyword evidence="3" id="KW-1185">Reference proteome</keyword>
<feature type="compositionally biased region" description="Polar residues" evidence="1">
    <location>
        <begin position="398"/>
        <end position="408"/>
    </location>
</feature>
<feature type="compositionally biased region" description="Polar residues" evidence="1">
    <location>
        <begin position="479"/>
        <end position="489"/>
    </location>
</feature>
<dbReference type="PANTHER" id="PTHR31949">
    <property type="entry name" value="GASTRIC MUCIN-LIKE PROTEIN"/>
    <property type="match status" value="1"/>
</dbReference>
<evidence type="ECO:0000313" key="2">
    <source>
        <dbReference type="EMBL" id="KAK7339866.1"/>
    </source>
</evidence>
<evidence type="ECO:0000313" key="3">
    <source>
        <dbReference type="Proteomes" id="UP001367508"/>
    </source>
</evidence>
<dbReference type="GO" id="GO:0043622">
    <property type="term" value="P:cortical microtubule organization"/>
    <property type="evidence" value="ECO:0007669"/>
    <property type="project" value="TreeGrafter"/>
</dbReference>
<dbReference type="EMBL" id="JAYMYQ010000004">
    <property type="protein sequence ID" value="KAK7339866.1"/>
    <property type="molecule type" value="Genomic_DNA"/>
</dbReference>
<reference evidence="2 3" key="1">
    <citation type="submission" date="2024-01" db="EMBL/GenBank/DDBJ databases">
        <title>The genomes of 5 underutilized Papilionoideae crops provide insights into root nodulation and disease resistanc.</title>
        <authorList>
            <person name="Jiang F."/>
        </authorList>
    </citation>
    <scope>NUCLEOTIDE SEQUENCE [LARGE SCALE GENOMIC DNA]</scope>
    <source>
        <strain evidence="2">LVBAO_FW01</strain>
        <tissue evidence="2">Leaves</tissue>
    </source>
</reference>
<sequence>MEVGPTIIGANVVLGGGPNDASLVGPTTTYDGLGSKAIERSLGPAAIDGGPGSGATEQSVRTAATYAGLGSRSVKQNVGPTSTYVGPGSGATEQSVGLVATHVGFGFGTAKQSVGPVIGCCREVEVMVMKERDEELALFLEMRRREKENEKNNLLLLQNSDELDLSNLESTRGSSMISKIVSWVPPRKTGVEEFLNSENDKSDYEWLLAPPDTPLFPTLEKESQISIKGELETHNARPTALKPRVANIQAEPTPRSNVVSKHHASMAGLGSSTTGSRRPSSSGGPTSATSRSSTPSARPTLPSTTKSSRPSTPTSRATLTSAKSTAPPVRSSTPTRSTVRSSTPTTTRPSLAPPPKTSQRSATPTLRSSTPSKAFGVSAPPSRPSSASKARPAVAKNPVQSRGNSPSVRSRPWEPSQMPGFSLDAPPNLKTSLSDRPASATRTRPGAPNSRSSSVEANGNVKSKRQSGTPSKGRASTGFVHSNQSSMQALSRARFTDGDDESPVVIGTKMVERVVNMRKLAPPKHEDHHSSHNNSYGKSSSSGSSGFGSTLSKKSLDMAMRHMDIRRSIQGNLRPLVTSIPASSMYSVRSGSSSKSRTVSVSDSPLATSSTASSEPSVNNNSMSYDGSEIEENDFGSERGNSSPYHS</sequence>
<dbReference type="PANTHER" id="PTHR31949:SF15">
    <property type="entry name" value="ENDOCHITINASE A-LIKE ISOFORM X1"/>
    <property type="match status" value="1"/>
</dbReference>
<feature type="compositionally biased region" description="Polar residues" evidence="1">
    <location>
        <begin position="449"/>
        <end position="470"/>
    </location>
</feature>
<evidence type="ECO:0000256" key="1">
    <source>
        <dbReference type="SAM" id="MobiDB-lite"/>
    </source>
</evidence>
<feature type="compositionally biased region" description="Polar residues" evidence="1">
    <location>
        <begin position="357"/>
        <end position="372"/>
    </location>
</feature>
<organism evidence="2 3">
    <name type="scientific">Canavalia gladiata</name>
    <name type="common">Sword bean</name>
    <name type="synonym">Dolichos gladiatus</name>
    <dbReference type="NCBI Taxonomy" id="3824"/>
    <lineage>
        <taxon>Eukaryota</taxon>
        <taxon>Viridiplantae</taxon>
        <taxon>Streptophyta</taxon>
        <taxon>Embryophyta</taxon>
        <taxon>Tracheophyta</taxon>
        <taxon>Spermatophyta</taxon>
        <taxon>Magnoliopsida</taxon>
        <taxon>eudicotyledons</taxon>
        <taxon>Gunneridae</taxon>
        <taxon>Pentapetalae</taxon>
        <taxon>rosids</taxon>
        <taxon>fabids</taxon>
        <taxon>Fabales</taxon>
        <taxon>Fabaceae</taxon>
        <taxon>Papilionoideae</taxon>
        <taxon>50 kb inversion clade</taxon>
        <taxon>NPAAA clade</taxon>
        <taxon>indigoferoid/millettioid clade</taxon>
        <taxon>Phaseoleae</taxon>
        <taxon>Canavalia</taxon>
    </lineage>
</organism>
<protein>
    <submittedName>
        <fullName evidence="2">Uncharacterized protein</fullName>
    </submittedName>
</protein>
<dbReference type="AlphaFoldDB" id="A0AAN9LQC3"/>
<feature type="compositionally biased region" description="Polar residues" evidence="1">
    <location>
        <begin position="605"/>
        <end position="625"/>
    </location>
</feature>
<feature type="region of interest" description="Disordered" evidence="1">
    <location>
        <begin position="229"/>
        <end position="501"/>
    </location>
</feature>
<comment type="caution">
    <text evidence="2">The sequence shown here is derived from an EMBL/GenBank/DDBJ whole genome shotgun (WGS) entry which is preliminary data.</text>
</comment>
<dbReference type="GO" id="GO:0055028">
    <property type="term" value="C:cortical microtubule"/>
    <property type="evidence" value="ECO:0007669"/>
    <property type="project" value="TreeGrafter"/>
</dbReference>
<feature type="region of interest" description="Disordered" evidence="1">
    <location>
        <begin position="585"/>
        <end position="647"/>
    </location>
</feature>
<feature type="compositionally biased region" description="Low complexity" evidence="1">
    <location>
        <begin position="532"/>
        <end position="551"/>
    </location>
</feature>
<dbReference type="Proteomes" id="UP001367508">
    <property type="component" value="Unassembled WGS sequence"/>
</dbReference>
<feature type="compositionally biased region" description="Low complexity" evidence="1">
    <location>
        <begin position="585"/>
        <end position="604"/>
    </location>
</feature>